<gene>
    <name evidence="2" type="ORF">S12H4_25825</name>
</gene>
<evidence type="ECO:0000313" key="2">
    <source>
        <dbReference type="EMBL" id="GAI77595.1"/>
    </source>
</evidence>
<sequence length="50" mass="5513">MGLTPIKAWLGTYQIHGKPELISLAYDTGLGSKNSQGFGMMFEILLKKVK</sequence>
<dbReference type="CDD" id="cd21140">
    <property type="entry name" value="Cas6_I-like"/>
    <property type="match status" value="1"/>
</dbReference>
<feature type="domain" description="CRISPR associated protein Cas6 C-terminal" evidence="1">
    <location>
        <begin position="4"/>
        <end position="41"/>
    </location>
</feature>
<accession>X1SQI1</accession>
<proteinExistence type="predicted"/>
<dbReference type="AlphaFoldDB" id="X1SQI1"/>
<dbReference type="InterPro" id="IPR049435">
    <property type="entry name" value="Cas_Cas6_C"/>
</dbReference>
<dbReference type="Pfam" id="PF01881">
    <property type="entry name" value="Cas_Cas6_C"/>
    <property type="match status" value="1"/>
</dbReference>
<reference evidence="2" key="1">
    <citation type="journal article" date="2014" name="Front. Microbiol.">
        <title>High frequency of phylogenetically diverse reductive dehalogenase-homologous genes in deep subseafloor sedimentary metagenomes.</title>
        <authorList>
            <person name="Kawai M."/>
            <person name="Futagami T."/>
            <person name="Toyoda A."/>
            <person name="Takaki Y."/>
            <person name="Nishi S."/>
            <person name="Hori S."/>
            <person name="Arai W."/>
            <person name="Tsubouchi T."/>
            <person name="Morono Y."/>
            <person name="Uchiyama I."/>
            <person name="Ito T."/>
            <person name="Fujiyama A."/>
            <person name="Inagaki F."/>
            <person name="Takami H."/>
        </authorList>
    </citation>
    <scope>NUCLEOTIDE SEQUENCE</scope>
    <source>
        <strain evidence="2">Expedition CK06-06</strain>
    </source>
</reference>
<dbReference type="EMBL" id="BARW01014592">
    <property type="protein sequence ID" value="GAI77595.1"/>
    <property type="molecule type" value="Genomic_DNA"/>
</dbReference>
<protein>
    <recommendedName>
        <fullName evidence="1">CRISPR associated protein Cas6 C-terminal domain-containing protein</fullName>
    </recommendedName>
</protein>
<evidence type="ECO:0000259" key="1">
    <source>
        <dbReference type="Pfam" id="PF01881"/>
    </source>
</evidence>
<dbReference type="Gene3D" id="3.30.70.1900">
    <property type="match status" value="1"/>
</dbReference>
<comment type="caution">
    <text evidence="2">The sequence shown here is derived from an EMBL/GenBank/DDBJ whole genome shotgun (WGS) entry which is preliminary data.</text>
</comment>
<organism evidence="2">
    <name type="scientific">marine sediment metagenome</name>
    <dbReference type="NCBI Taxonomy" id="412755"/>
    <lineage>
        <taxon>unclassified sequences</taxon>
        <taxon>metagenomes</taxon>
        <taxon>ecological metagenomes</taxon>
    </lineage>
</organism>
<name>X1SQI1_9ZZZZ</name>